<dbReference type="Gramene" id="TRITD1Av1G203850.2">
    <property type="protein sequence ID" value="TRITD1Av1G203850.2"/>
    <property type="gene ID" value="TRITD1Av1G203850"/>
</dbReference>
<dbReference type="InterPro" id="IPR013121">
    <property type="entry name" value="Fe_red_NAD-bd_6"/>
</dbReference>
<protein>
    <recommendedName>
        <fullName evidence="4">FAD-binding FR-type domain-containing protein</fullName>
    </recommendedName>
</protein>
<dbReference type="AlphaFoldDB" id="A0A9R0V2I3"/>
<evidence type="ECO:0000259" key="4">
    <source>
        <dbReference type="PROSITE" id="PS51384"/>
    </source>
</evidence>
<accession>A0A9R0V2I3</accession>
<dbReference type="InterPro" id="IPR017927">
    <property type="entry name" value="FAD-bd_FR_type"/>
</dbReference>
<evidence type="ECO:0000256" key="2">
    <source>
        <dbReference type="ARBA" id="ARBA00022827"/>
    </source>
</evidence>
<keyword evidence="1" id="KW-0285">Flavoprotein</keyword>
<feature type="domain" description="FAD-binding FR-type" evidence="4">
    <location>
        <begin position="33"/>
        <end position="162"/>
    </location>
</feature>
<gene>
    <name evidence="5" type="ORF">TRITD_1Av1G203850</name>
</gene>
<keyword evidence="2" id="KW-0274">FAD</keyword>
<dbReference type="PANTHER" id="PTHR11972">
    <property type="entry name" value="NADPH OXIDASE"/>
    <property type="match status" value="1"/>
</dbReference>
<dbReference type="Gene3D" id="3.40.50.80">
    <property type="entry name" value="Nucleotide-binding domain of ferredoxin-NADP reductase (FNR) module"/>
    <property type="match status" value="1"/>
</dbReference>
<dbReference type="InterPro" id="IPR000778">
    <property type="entry name" value="Cyt_b245_heavy_chain"/>
</dbReference>
<dbReference type="GO" id="GO:0016174">
    <property type="term" value="F:NAD(P)H oxidase H2O2-forming activity"/>
    <property type="evidence" value="ECO:0007669"/>
    <property type="project" value="TreeGrafter"/>
</dbReference>
<dbReference type="InterPro" id="IPR039261">
    <property type="entry name" value="FNR_nucleotide-bd"/>
</dbReference>
<dbReference type="Proteomes" id="UP000324705">
    <property type="component" value="Chromosome 1A"/>
</dbReference>
<dbReference type="EMBL" id="LT934111">
    <property type="protein sequence ID" value="VAH09806.1"/>
    <property type="molecule type" value="Genomic_DNA"/>
</dbReference>
<organism evidence="5 6">
    <name type="scientific">Triticum turgidum subsp. durum</name>
    <name type="common">Durum wheat</name>
    <name type="synonym">Triticum durum</name>
    <dbReference type="NCBI Taxonomy" id="4567"/>
    <lineage>
        <taxon>Eukaryota</taxon>
        <taxon>Viridiplantae</taxon>
        <taxon>Streptophyta</taxon>
        <taxon>Embryophyta</taxon>
        <taxon>Tracheophyta</taxon>
        <taxon>Spermatophyta</taxon>
        <taxon>Magnoliopsida</taxon>
        <taxon>Liliopsida</taxon>
        <taxon>Poales</taxon>
        <taxon>Poaceae</taxon>
        <taxon>BOP clade</taxon>
        <taxon>Pooideae</taxon>
        <taxon>Triticodae</taxon>
        <taxon>Triticeae</taxon>
        <taxon>Triticinae</taxon>
        <taxon>Triticum</taxon>
    </lineage>
</organism>
<dbReference type="PROSITE" id="PS51384">
    <property type="entry name" value="FAD_FR"/>
    <property type="match status" value="1"/>
</dbReference>
<dbReference type="SUPFAM" id="SSF63380">
    <property type="entry name" value="Riboflavin synthase domain-like"/>
    <property type="match status" value="1"/>
</dbReference>
<dbReference type="SUPFAM" id="SSF52343">
    <property type="entry name" value="Ferredoxin reductase-like, C-terminal NADP-linked domain"/>
    <property type="match status" value="1"/>
</dbReference>
<evidence type="ECO:0000313" key="5">
    <source>
        <dbReference type="EMBL" id="VAH09806.1"/>
    </source>
</evidence>
<dbReference type="GO" id="GO:0005886">
    <property type="term" value="C:plasma membrane"/>
    <property type="evidence" value="ECO:0007669"/>
    <property type="project" value="TreeGrafter"/>
</dbReference>
<dbReference type="PANTHER" id="PTHR11972:SF197">
    <property type="entry name" value="RESPIRATORY BURST OXIDASE HOMOLOG PROTEIN D"/>
    <property type="match status" value="1"/>
</dbReference>
<dbReference type="Gene3D" id="2.40.30.10">
    <property type="entry name" value="Translation factors"/>
    <property type="match status" value="1"/>
</dbReference>
<dbReference type="Pfam" id="PF08030">
    <property type="entry name" value="NAD_binding_6"/>
    <property type="match status" value="1"/>
</dbReference>
<dbReference type="InterPro" id="IPR050369">
    <property type="entry name" value="RBOH/FRE"/>
</dbReference>
<keyword evidence="6" id="KW-1185">Reference proteome</keyword>
<reference evidence="5 6" key="1">
    <citation type="submission" date="2017-09" db="EMBL/GenBank/DDBJ databases">
        <authorList>
            <consortium name="International Durum Wheat Genome Sequencing Consortium (IDWGSC)"/>
            <person name="Milanesi L."/>
        </authorList>
    </citation>
    <scope>NUCLEOTIDE SEQUENCE [LARGE SCALE GENOMIC DNA]</scope>
    <source>
        <strain evidence="6">cv. Svevo</strain>
    </source>
</reference>
<dbReference type="InterPro" id="IPR013112">
    <property type="entry name" value="FAD-bd_8"/>
</dbReference>
<dbReference type="InterPro" id="IPR017938">
    <property type="entry name" value="Riboflavin_synthase-like_b-brl"/>
</dbReference>
<keyword evidence="3" id="KW-0560">Oxidoreductase</keyword>
<evidence type="ECO:0000256" key="1">
    <source>
        <dbReference type="ARBA" id="ARBA00022630"/>
    </source>
</evidence>
<dbReference type="Pfam" id="PF08022">
    <property type="entry name" value="FAD_binding_8"/>
    <property type="match status" value="1"/>
</dbReference>
<proteinExistence type="predicted"/>
<evidence type="ECO:0000256" key="3">
    <source>
        <dbReference type="ARBA" id="ARBA00023002"/>
    </source>
</evidence>
<name>A0A9R0V2I3_TRITD</name>
<dbReference type="CDD" id="cd06186">
    <property type="entry name" value="NOX_Duox_like_FAD_NADP"/>
    <property type="match status" value="1"/>
</dbReference>
<sequence>MSWDESIYSCSSYSLGGNWRRRALYACERMARPLRGSARSVAILEVAVFPDPASAMSMRFSKPQGFSYKSGQYIFLKCPAVSRSQWHPFYITSAPRDEHVSVHIRAVGDWAKELHNVFLKVCPTPTKEKSEMIRVEYDLDSSSNPSFPKVVIDGPYSAPTQDYKKYDTVLLVGTGVGAAPMISLVKDIVNNMKQPNCRDGESRTTQTCRAYFYWITREQGSFEWFRGFMDEMVETGDEGVIELHNYYSSIYEEGDTRSALISLLQSLNHAKHDIDMVSGARVKTHFGRPNWWDVYERIALRHREQRVGVFYCGTPVLTKELSELAHNFSRKTSTKFEFYNANF</sequence>
<dbReference type="PRINTS" id="PR00466">
    <property type="entry name" value="GP91PHOX"/>
</dbReference>
<evidence type="ECO:0000313" key="6">
    <source>
        <dbReference type="Proteomes" id="UP000324705"/>
    </source>
</evidence>